<name>A0A9D1FYU7_9FIRM</name>
<evidence type="ECO:0000313" key="8">
    <source>
        <dbReference type="Proteomes" id="UP000824140"/>
    </source>
</evidence>
<feature type="domain" description="D-isomer specific 2-hydroxyacid dehydrogenase NAD-binding" evidence="6">
    <location>
        <begin position="106"/>
        <end position="280"/>
    </location>
</feature>
<dbReference type="GO" id="GO:0051287">
    <property type="term" value="F:NAD binding"/>
    <property type="evidence" value="ECO:0007669"/>
    <property type="project" value="InterPro"/>
</dbReference>
<dbReference type="InterPro" id="IPR006140">
    <property type="entry name" value="D-isomer_DH_NAD-bd"/>
</dbReference>
<dbReference type="InterPro" id="IPR050857">
    <property type="entry name" value="D-2-hydroxyacid_DH"/>
</dbReference>
<dbReference type="InterPro" id="IPR036291">
    <property type="entry name" value="NAD(P)-bd_dom_sf"/>
</dbReference>
<keyword evidence="3" id="KW-0520">NAD</keyword>
<dbReference type="PROSITE" id="PS00670">
    <property type="entry name" value="D_2_HYDROXYACID_DH_2"/>
    <property type="match status" value="1"/>
</dbReference>
<comment type="caution">
    <text evidence="7">The sequence shown here is derived from an EMBL/GenBank/DDBJ whole genome shotgun (WGS) entry which is preliminary data.</text>
</comment>
<dbReference type="EMBL" id="DVJN01000058">
    <property type="protein sequence ID" value="HIS91942.1"/>
    <property type="molecule type" value="Genomic_DNA"/>
</dbReference>
<evidence type="ECO:0000259" key="5">
    <source>
        <dbReference type="Pfam" id="PF00389"/>
    </source>
</evidence>
<protein>
    <submittedName>
        <fullName evidence="7">Hydroxyacid dehydrogenase</fullName>
    </submittedName>
</protein>
<evidence type="ECO:0000259" key="6">
    <source>
        <dbReference type="Pfam" id="PF02826"/>
    </source>
</evidence>
<dbReference type="Pfam" id="PF00389">
    <property type="entry name" value="2-Hacid_dh"/>
    <property type="match status" value="1"/>
</dbReference>
<dbReference type="PANTHER" id="PTHR42789:SF1">
    <property type="entry name" value="D-ISOMER SPECIFIC 2-HYDROXYACID DEHYDROGENASE FAMILY PROTEIN (AFU_ORTHOLOGUE AFUA_6G10090)"/>
    <property type="match status" value="1"/>
</dbReference>
<dbReference type="Proteomes" id="UP000824140">
    <property type="component" value="Unassembled WGS sequence"/>
</dbReference>
<gene>
    <name evidence="7" type="ORF">IAA84_02885</name>
</gene>
<keyword evidence="2 4" id="KW-0560">Oxidoreductase</keyword>
<comment type="similarity">
    <text evidence="1 4">Belongs to the D-isomer specific 2-hydroxyacid dehydrogenase family.</text>
</comment>
<evidence type="ECO:0000313" key="7">
    <source>
        <dbReference type="EMBL" id="HIS91942.1"/>
    </source>
</evidence>
<dbReference type="FunFam" id="3.40.50.720:FF:000203">
    <property type="entry name" value="D-3-phosphoglycerate dehydrogenase (SerA)"/>
    <property type="match status" value="1"/>
</dbReference>
<evidence type="ECO:0000256" key="2">
    <source>
        <dbReference type="ARBA" id="ARBA00023002"/>
    </source>
</evidence>
<dbReference type="GO" id="GO:0016616">
    <property type="term" value="F:oxidoreductase activity, acting on the CH-OH group of donors, NAD or NADP as acceptor"/>
    <property type="evidence" value="ECO:0007669"/>
    <property type="project" value="InterPro"/>
</dbReference>
<feature type="domain" description="D-isomer specific 2-hydroxyacid dehydrogenase catalytic" evidence="5">
    <location>
        <begin position="4"/>
        <end position="304"/>
    </location>
</feature>
<dbReference type="CDD" id="cd12173">
    <property type="entry name" value="PGDH_4"/>
    <property type="match status" value="1"/>
</dbReference>
<dbReference type="SUPFAM" id="SSF52283">
    <property type="entry name" value="Formate/glycerate dehydrogenase catalytic domain-like"/>
    <property type="match status" value="1"/>
</dbReference>
<evidence type="ECO:0000256" key="3">
    <source>
        <dbReference type="ARBA" id="ARBA00023027"/>
    </source>
</evidence>
<sequence>MKILYIQPVHEAGMRRLAEHHVVCVAPDTRRETLLACVRDADAIVTRLTRVDAKLMAAAPRLKAVCKHGVGVDNIDVEYARTRGIAVLTTGDANSATVAEHAMIAIGALMKRTVHMDAATRRGDWGARDCGTSVDLAGKTLGLVGYGRIGSRLARMAWQGFDMHVAVFDPYVSAEDVRANGCEWVPALNELLARADVLSVHVPLTEETRGMLGREQFLCMRPGSYVVNFARGGIVDETALADLLACGHIAGAAIDVFAQEPPEGSPLLHAPNALLSPHCATFTEDSRRRMSLRLAEEIEKIFSSHGMIVQ</sequence>
<reference evidence="7" key="1">
    <citation type="submission" date="2020-10" db="EMBL/GenBank/DDBJ databases">
        <authorList>
            <person name="Gilroy R."/>
        </authorList>
    </citation>
    <scope>NUCLEOTIDE SEQUENCE</scope>
    <source>
        <strain evidence="7">13766</strain>
    </source>
</reference>
<evidence type="ECO:0000256" key="1">
    <source>
        <dbReference type="ARBA" id="ARBA00005854"/>
    </source>
</evidence>
<dbReference type="Gene3D" id="3.40.50.720">
    <property type="entry name" value="NAD(P)-binding Rossmann-like Domain"/>
    <property type="match status" value="2"/>
</dbReference>
<reference evidence="7" key="2">
    <citation type="journal article" date="2021" name="PeerJ">
        <title>Extensive microbial diversity within the chicken gut microbiome revealed by metagenomics and culture.</title>
        <authorList>
            <person name="Gilroy R."/>
            <person name="Ravi A."/>
            <person name="Getino M."/>
            <person name="Pursley I."/>
            <person name="Horton D.L."/>
            <person name="Alikhan N.F."/>
            <person name="Baker D."/>
            <person name="Gharbi K."/>
            <person name="Hall N."/>
            <person name="Watson M."/>
            <person name="Adriaenssens E.M."/>
            <person name="Foster-Nyarko E."/>
            <person name="Jarju S."/>
            <person name="Secka A."/>
            <person name="Antonio M."/>
            <person name="Oren A."/>
            <person name="Chaudhuri R.R."/>
            <person name="La Ragione R."/>
            <person name="Hildebrand F."/>
            <person name="Pallen M.J."/>
        </authorList>
    </citation>
    <scope>NUCLEOTIDE SEQUENCE</scope>
    <source>
        <strain evidence="7">13766</strain>
    </source>
</reference>
<dbReference type="InterPro" id="IPR006139">
    <property type="entry name" value="D-isomer_2_OHA_DH_cat_dom"/>
</dbReference>
<dbReference type="PANTHER" id="PTHR42789">
    <property type="entry name" value="D-ISOMER SPECIFIC 2-HYDROXYACID DEHYDROGENASE FAMILY PROTEIN (AFU_ORTHOLOGUE AFUA_6G10090)"/>
    <property type="match status" value="1"/>
</dbReference>
<dbReference type="SUPFAM" id="SSF51735">
    <property type="entry name" value="NAD(P)-binding Rossmann-fold domains"/>
    <property type="match status" value="1"/>
</dbReference>
<dbReference type="Pfam" id="PF02826">
    <property type="entry name" value="2-Hacid_dh_C"/>
    <property type="match status" value="1"/>
</dbReference>
<dbReference type="AlphaFoldDB" id="A0A9D1FYU7"/>
<dbReference type="InterPro" id="IPR029753">
    <property type="entry name" value="D-isomer_DH_CS"/>
</dbReference>
<dbReference type="PROSITE" id="PS00671">
    <property type="entry name" value="D_2_HYDROXYACID_DH_3"/>
    <property type="match status" value="1"/>
</dbReference>
<evidence type="ECO:0000256" key="4">
    <source>
        <dbReference type="RuleBase" id="RU003719"/>
    </source>
</evidence>
<organism evidence="7 8">
    <name type="scientific">Candidatus Alectryocaccomicrobium excrementavium</name>
    <dbReference type="NCBI Taxonomy" id="2840668"/>
    <lineage>
        <taxon>Bacteria</taxon>
        <taxon>Bacillati</taxon>
        <taxon>Bacillota</taxon>
        <taxon>Clostridia</taxon>
        <taxon>Candidatus Alectryocaccomicrobium</taxon>
    </lineage>
</organism>
<proteinExistence type="inferred from homology"/>
<accession>A0A9D1FYU7</accession>